<dbReference type="Proteomes" id="UP000284702">
    <property type="component" value="Unassembled WGS sequence"/>
</dbReference>
<dbReference type="InterPro" id="IPR011990">
    <property type="entry name" value="TPR-like_helical_dom_sf"/>
</dbReference>
<dbReference type="GO" id="GO:0043328">
    <property type="term" value="P:protein transport to vacuole involved in ubiquitin-dependent protein catabolic process via the multivesicular body sorting pathway"/>
    <property type="evidence" value="ECO:0007669"/>
    <property type="project" value="TreeGrafter"/>
</dbReference>
<evidence type="ECO:0000313" key="10">
    <source>
        <dbReference type="Proteomes" id="UP000284702"/>
    </source>
</evidence>
<dbReference type="InterPro" id="IPR000306">
    <property type="entry name" value="Znf_FYVE"/>
</dbReference>
<dbReference type="Gene3D" id="1.25.40.10">
    <property type="entry name" value="Tetratricopeptide repeat domain"/>
    <property type="match status" value="1"/>
</dbReference>
<dbReference type="GO" id="GO:0008270">
    <property type="term" value="F:zinc ion binding"/>
    <property type="evidence" value="ECO:0007669"/>
    <property type="project" value="UniProtKB-KW"/>
</dbReference>
<name>W4GN85_APHAT</name>
<evidence type="ECO:0000256" key="2">
    <source>
        <dbReference type="ARBA" id="ARBA00022771"/>
    </source>
</evidence>
<evidence type="ECO:0000256" key="5">
    <source>
        <dbReference type="SAM" id="Coils"/>
    </source>
</evidence>
<dbReference type="SUPFAM" id="SSF48452">
    <property type="entry name" value="TPR-like"/>
    <property type="match status" value="1"/>
</dbReference>
<proteinExistence type="predicted"/>
<dbReference type="CDD" id="cd15760">
    <property type="entry name" value="FYVE_scVPS27p_like"/>
    <property type="match status" value="1"/>
</dbReference>
<dbReference type="SUPFAM" id="SSF57903">
    <property type="entry name" value="FYVE/PHD zinc finger"/>
    <property type="match status" value="1"/>
</dbReference>
<keyword evidence="2 4" id="KW-0863">Zinc-finger</keyword>
<feature type="compositionally biased region" description="Polar residues" evidence="6">
    <location>
        <begin position="134"/>
        <end position="149"/>
    </location>
</feature>
<feature type="compositionally biased region" description="Polar residues" evidence="6">
    <location>
        <begin position="226"/>
        <end position="239"/>
    </location>
</feature>
<dbReference type="GO" id="GO:0032266">
    <property type="term" value="F:phosphatidylinositol-3-phosphate binding"/>
    <property type="evidence" value="ECO:0007669"/>
    <property type="project" value="TreeGrafter"/>
</dbReference>
<dbReference type="STRING" id="112090.W4GN85"/>
<organism evidence="8">
    <name type="scientific">Aphanomyces astaci</name>
    <name type="common">Crayfish plague agent</name>
    <dbReference type="NCBI Taxonomy" id="112090"/>
    <lineage>
        <taxon>Eukaryota</taxon>
        <taxon>Sar</taxon>
        <taxon>Stramenopiles</taxon>
        <taxon>Oomycota</taxon>
        <taxon>Saprolegniomycetes</taxon>
        <taxon>Saprolegniales</taxon>
        <taxon>Verrucalvaceae</taxon>
        <taxon>Aphanomyces</taxon>
    </lineage>
</organism>
<dbReference type="SMART" id="SM00064">
    <property type="entry name" value="FYVE"/>
    <property type="match status" value="1"/>
</dbReference>
<feature type="region of interest" description="Disordered" evidence="6">
    <location>
        <begin position="216"/>
        <end position="244"/>
    </location>
</feature>
<keyword evidence="1" id="KW-0479">Metal-binding</keyword>
<dbReference type="GO" id="GO:0033565">
    <property type="term" value="C:ESCRT-0 complex"/>
    <property type="evidence" value="ECO:0007669"/>
    <property type="project" value="TreeGrafter"/>
</dbReference>
<accession>W4GN85</accession>
<dbReference type="InterPro" id="IPR011011">
    <property type="entry name" value="Znf_FYVE_PHD"/>
</dbReference>
<gene>
    <name evidence="9" type="ORF">B5M09_000186</name>
    <name evidence="8" type="ORF">H257_06292</name>
</gene>
<dbReference type="GO" id="GO:0006623">
    <property type="term" value="P:protein targeting to vacuole"/>
    <property type="evidence" value="ECO:0007669"/>
    <property type="project" value="TreeGrafter"/>
</dbReference>
<keyword evidence="10" id="KW-1185">Reference proteome</keyword>
<evidence type="ECO:0000256" key="6">
    <source>
        <dbReference type="SAM" id="MobiDB-lite"/>
    </source>
</evidence>
<keyword evidence="3" id="KW-0862">Zinc</keyword>
<evidence type="ECO:0000256" key="3">
    <source>
        <dbReference type="ARBA" id="ARBA00022833"/>
    </source>
</evidence>
<dbReference type="InterPro" id="IPR013083">
    <property type="entry name" value="Znf_RING/FYVE/PHD"/>
</dbReference>
<evidence type="ECO:0000313" key="9">
    <source>
        <dbReference type="EMBL" id="RQM21029.1"/>
    </source>
</evidence>
<dbReference type="EMBL" id="MZMZ02003684">
    <property type="protein sequence ID" value="RQM21029.1"/>
    <property type="molecule type" value="Genomic_DNA"/>
</dbReference>
<dbReference type="InterPro" id="IPR017455">
    <property type="entry name" value="Znf_FYVE-rel"/>
</dbReference>
<evidence type="ECO:0000259" key="7">
    <source>
        <dbReference type="PROSITE" id="PS50178"/>
    </source>
</evidence>
<evidence type="ECO:0000256" key="4">
    <source>
        <dbReference type="PROSITE-ProRule" id="PRU00091"/>
    </source>
</evidence>
<dbReference type="GeneID" id="20808288"/>
<protein>
    <recommendedName>
        <fullName evidence="7">FYVE-type domain-containing protein</fullName>
    </recommendedName>
</protein>
<sequence>MTSAQPPSAKSWQYASTCYSCRRPFSLLFSRHHCRNCGYSVCGAHSKYKAELVHLQGPQRVCNSCHRVLLASKPSPQQKSFVKRKVPSRRLLTRSMRLHPWEVAREPKKRFQWDRDLSLDPAASLKQRRRAPTEITTINSSFPRSSTDSMAWGQSMHFHSTPKAKHHKVPPSSVDDTEDDAFVWRLPSPPHHRNNLSKSQLNGPVPVEHITLMIKTQESPRRHHNSYLSSDSTAQSSQYPMDPPTCVPVSEGRPSLSVQKASSGDMDLAGLTSVMALSKQKQTLQEDIQHLHAQLAQCKADTKRMYRRKVRTRRHIVSAMAYVTEGEYFLAQLDLKRALALNDQCIMTWHVLAECLLRCHWPDEAALACSVGLELVRAPGTVALLGRIRLAQRRLDDAIACFHEALK</sequence>
<keyword evidence="5" id="KW-0175">Coiled coil</keyword>
<evidence type="ECO:0000313" key="8">
    <source>
        <dbReference type="EMBL" id="ETV80826.1"/>
    </source>
</evidence>
<dbReference type="Gene3D" id="3.30.40.10">
    <property type="entry name" value="Zinc/RING finger domain, C3HC4 (zinc finger)"/>
    <property type="match status" value="1"/>
</dbReference>
<dbReference type="OrthoDB" id="70570at2759"/>
<dbReference type="PROSITE" id="PS50178">
    <property type="entry name" value="ZF_FYVE"/>
    <property type="match status" value="1"/>
</dbReference>
<reference evidence="8" key="1">
    <citation type="submission" date="2013-12" db="EMBL/GenBank/DDBJ databases">
        <title>The Genome Sequence of Aphanomyces astaci APO3.</title>
        <authorList>
            <consortium name="The Broad Institute Genomics Platform"/>
            <person name="Russ C."/>
            <person name="Tyler B."/>
            <person name="van West P."/>
            <person name="Dieguez-Uribeondo J."/>
            <person name="Young S.K."/>
            <person name="Zeng Q."/>
            <person name="Gargeya S."/>
            <person name="Fitzgerald M."/>
            <person name="Abouelleil A."/>
            <person name="Alvarado L."/>
            <person name="Chapman S.B."/>
            <person name="Gainer-Dewar J."/>
            <person name="Goldberg J."/>
            <person name="Griggs A."/>
            <person name="Gujja S."/>
            <person name="Hansen M."/>
            <person name="Howarth C."/>
            <person name="Imamovic A."/>
            <person name="Ireland A."/>
            <person name="Larimer J."/>
            <person name="McCowan C."/>
            <person name="Murphy C."/>
            <person name="Pearson M."/>
            <person name="Poon T.W."/>
            <person name="Priest M."/>
            <person name="Roberts A."/>
            <person name="Saif S."/>
            <person name="Shea T."/>
            <person name="Sykes S."/>
            <person name="Wortman J."/>
            <person name="Nusbaum C."/>
            <person name="Birren B."/>
        </authorList>
    </citation>
    <scope>NUCLEOTIDE SEQUENCE [LARGE SCALE GENOMIC DNA]</scope>
    <source>
        <strain evidence="8">APO3</strain>
    </source>
</reference>
<dbReference type="Pfam" id="PF01363">
    <property type="entry name" value="FYVE"/>
    <property type="match status" value="1"/>
</dbReference>
<dbReference type="AlphaFoldDB" id="W4GN85"/>
<dbReference type="EMBL" id="KI913125">
    <property type="protein sequence ID" value="ETV80826.1"/>
    <property type="molecule type" value="Genomic_DNA"/>
</dbReference>
<dbReference type="RefSeq" id="XP_009829773.1">
    <property type="nucleotide sequence ID" value="XM_009831471.1"/>
</dbReference>
<evidence type="ECO:0000256" key="1">
    <source>
        <dbReference type="ARBA" id="ARBA00022723"/>
    </source>
</evidence>
<feature type="coiled-coil region" evidence="5">
    <location>
        <begin position="274"/>
        <end position="301"/>
    </location>
</feature>
<feature type="domain" description="FYVE-type" evidence="7">
    <location>
        <begin position="12"/>
        <end position="70"/>
    </location>
</feature>
<dbReference type="GO" id="GO:0043130">
    <property type="term" value="F:ubiquitin binding"/>
    <property type="evidence" value="ECO:0007669"/>
    <property type="project" value="TreeGrafter"/>
</dbReference>
<dbReference type="VEuPathDB" id="FungiDB:H257_06292"/>
<dbReference type="PANTHER" id="PTHR47794:SF1">
    <property type="entry name" value="VACUOLAR PROTEIN SORTING-ASSOCIATED PROTEIN 27"/>
    <property type="match status" value="1"/>
</dbReference>
<reference evidence="9 10" key="2">
    <citation type="submission" date="2018-07" db="EMBL/GenBank/DDBJ databases">
        <title>Annotation of Aphanomyces astaci genome assembly.</title>
        <authorList>
            <person name="Studholme D.J."/>
        </authorList>
    </citation>
    <scope>NUCLEOTIDE SEQUENCE [LARGE SCALE GENOMIC DNA]</scope>
    <source>
        <strain evidence="9">Pc</strain>
    </source>
</reference>
<dbReference type="PANTHER" id="PTHR47794">
    <property type="entry name" value="VACUOLAR PROTEIN SORTING-ASSOCIATED PROTEIN 27"/>
    <property type="match status" value="1"/>
</dbReference>
<feature type="region of interest" description="Disordered" evidence="6">
    <location>
        <begin position="124"/>
        <end position="150"/>
    </location>
</feature>